<evidence type="ECO:0000313" key="5">
    <source>
        <dbReference type="Proteomes" id="UP000037395"/>
    </source>
</evidence>
<evidence type="ECO:0000259" key="3">
    <source>
        <dbReference type="Pfam" id="PF00089"/>
    </source>
</evidence>
<dbReference type="GO" id="GO:0004252">
    <property type="term" value="F:serine-type endopeptidase activity"/>
    <property type="evidence" value="ECO:0007669"/>
    <property type="project" value="InterPro"/>
</dbReference>
<dbReference type="SUPFAM" id="SSF50494">
    <property type="entry name" value="Trypsin-like serine proteases"/>
    <property type="match status" value="1"/>
</dbReference>
<dbReference type="Gene3D" id="2.40.10.10">
    <property type="entry name" value="Trypsin-like serine proteases"/>
    <property type="match status" value="2"/>
</dbReference>
<dbReference type="PROSITE" id="PS00135">
    <property type="entry name" value="TRYPSIN_SER"/>
    <property type="match status" value="1"/>
</dbReference>
<dbReference type="InterPro" id="IPR033116">
    <property type="entry name" value="TRYPSIN_SER"/>
</dbReference>
<dbReference type="Pfam" id="PF00089">
    <property type="entry name" value="Trypsin"/>
    <property type="match status" value="1"/>
</dbReference>
<dbReference type="GO" id="GO:0006508">
    <property type="term" value="P:proteolysis"/>
    <property type="evidence" value="ECO:0007669"/>
    <property type="project" value="InterPro"/>
</dbReference>
<feature type="region of interest" description="Disordered" evidence="1">
    <location>
        <begin position="24"/>
        <end position="44"/>
    </location>
</feature>
<reference evidence="4" key="1">
    <citation type="submission" date="2016-08" db="EMBL/GenBank/DDBJ databases">
        <title>Sequencing, Assembly and Comparative Genomics of S. aureofaciens ATCC 10762.</title>
        <authorList>
            <person name="Gradnigo J.S."/>
            <person name="Johnson N."/>
            <person name="Somerville G.A."/>
        </authorList>
    </citation>
    <scope>NUCLEOTIDE SEQUENCE [LARGE SCALE GENOMIC DNA]</scope>
    <source>
        <strain evidence="4">ATCC 10762</strain>
    </source>
</reference>
<gene>
    <name evidence="4" type="ORF">HS99_0008850</name>
</gene>
<dbReference type="InterPro" id="IPR043504">
    <property type="entry name" value="Peptidase_S1_PA_chymotrypsin"/>
</dbReference>
<keyword evidence="2" id="KW-0732">Signal</keyword>
<feature type="chain" id="PRO_5009198686" description="Peptidase S1 domain-containing protein" evidence="2">
    <location>
        <begin position="20"/>
        <end position="463"/>
    </location>
</feature>
<organism evidence="4 5">
    <name type="scientific">Kitasatospora aureofaciens</name>
    <name type="common">Streptomyces aureofaciens</name>
    <dbReference type="NCBI Taxonomy" id="1894"/>
    <lineage>
        <taxon>Bacteria</taxon>
        <taxon>Bacillati</taxon>
        <taxon>Actinomycetota</taxon>
        <taxon>Actinomycetes</taxon>
        <taxon>Kitasatosporales</taxon>
        <taxon>Streptomycetaceae</taxon>
        <taxon>Kitasatospora</taxon>
    </lineage>
</organism>
<proteinExistence type="predicted"/>
<feature type="signal peptide" evidence="2">
    <location>
        <begin position="1"/>
        <end position="19"/>
    </location>
</feature>
<accession>A0A1E7N2G5</accession>
<dbReference type="Proteomes" id="UP000037395">
    <property type="component" value="Unassembled WGS sequence"/>
</dbReference>
<feature type="domain" description="Peptidase S1" evidence="3">
    <location>
        <begin position="265"/>
        <end position="403"/>
    </location>
</feature>
<evidence type="ECO:0000256" key="2">
    <source>
        <dbReference type="SAM" id="SignalP"/>
    </source>
</evidence>
<dbReference type="InterPro" id="IPR009003">
    <property type="entry name" value="Peptidase_S1_PA"/>
</dbReference>
<evidence type="ECO:0000256" key="1">
    <source>
        <dbReference type="SAM" id="MobiDB-lite"/>
    </source>
</evidence>
<protein>
    <recommendedName>
        <fullName evidence="3">Peptidase S1 domain-containing protein</fullName>
    </recommendedName>
</protein>
<dbReference type="InterPro" id="IPR001254">
    <property type="entry name" value="Trypsin_dom"/>
</dbReference>
<keyword evidence="5" id="KW-1185">Reference proteome</keyword>
<evidence type="ECO:0000313" key="4">
    <source>
        <dbReference type="EMBL" id="OEV34870.1"/>
    </source>
</evidence>
<name>A0A1E7N2G5_KITAU</name>
<comment type="caution">
    <text evidence="4">The sequence shown here is derived from an EMBL/GenBank/DDBJ whole genome shotgun (WGS) entry which is preliminary data.</text>
</comment>
<dbReference type="EMBL" id="JPRF03000043">
    <property type="protein sequence ID" value="OEV34870.1"/>
    <property type="molecule type" value="Genomic_DNA"/>
</dbReference>
<sequence>MILATALLASVSAIAPAIAISGGGAPSPAPTRPGSSSNKKIPAGGTTAAALAEVTKPETLELMKKQEALDKVVDRIVGGREEHARDRIPGFSEVEVDPGANRITLHWKGELPDAVRGVLQDLPGGVSVQVVPAKYSKAELHAAREKLLSNGKPVPLAAKRASHISSIGPSLDGSGLDLGYEADDERVPGALLAPLSTEELTPQVEAIASAVAGVEVHARHQKTVVDLSRGADSEPWYGGAGVLTPGGTICSTGFGVYKPADMYKSLVTTAWHCGAGSYNTWYSQQYMGYANEGDGNAADDTIGIVPRDSQKSGGYVYTLAWNEPSDYAMQVSGSGGNNVGDYVCQSAANSGAHCNIRVAQVDRQILGPNGVWRKFADEAVQTDPNNIAAANGDSGGPVFVTSDNGTKIQARGTITSLESEQDCAGRQTADGGWRTPWCFHGMWYVPISQTLADMGWVLRTSNP</sequence>
<dbReference type="AlphaFoldDB" id="A0A1E7N2G5"/>